<comment type="caution">
    <text evidence="1">The sequence shown here is derived from an EMBL/GenBank/DDBJ whole genome shotgun (WGS) entry which is preliminary data.</text>
</comment>
<dbReference type="EMBL" id="MHWD01000018">
    <property type="protein sequence ID" value="OHB03550.1"/>
    <property type="molecule type" value="Genomic_DNA"/>
</dbReference>
<proteinExistence type="predicted"/>
<gene>
    <name evidence="1" type="ORF">A2920_02715</name>
</gene>
<dbReference type="AlphaFoldDB" id="A0A1G2U3T5"/>
<name>A0A1G2U3T5_9BACT</name>
<reference evidence="1 2" key="1">
    <citation type="journal article" date="2016" name="Nat. Commun.">
        <title>Thousands of microbial genomes shed light on interconnected biogeochemical processes in an aquifer system.</title>
        <authorList>
            <person name="Anantharaman K."/>
            <person name="Brown C.T."/>
            <person name="Hug L.A."/>
            <person name="Sharon I."/>
            <person name="Castelle C.J."/>
            <person name="Probst A.J."/>
            <person name="Thomas B.C."/>
            <person name="Singh A."/>
            <person name="Wilkins M.J."/>
            <person name="Karaoz U."/>
            <person name="Brodie E.L."/>
            <person name="Williams K.H."/>
            <person name="Hubbard S.S."/>
            <person name="Banfield J.F."/>
        </authorList>
    </citation>
    <scope>NUCLEOTIDE SEQUENCE [LARGE SCALE GENOMIC DNA]</scope>
</reference>
<evidence type="ECO:0000313" key="1">
    <source>
        <dbReference type="EMBL" id="OHB03550.1"/>
    </source>
</evidence>
<dbReference type="Gene3D" id="3.40.50.150">
    <property type="entry name" value="Vaccinia Virus protein VP39"/>
    <property type="match status" value="2"/>
</dbReference>
<dbReference type="Proteomes" id="UP000179283">
    <property type="component" value="Unassembled WGS sequence"/>
</dbReference>
<sequence length="324" mass="37148">MLEWGSGNSTISFVREGAKADKDFELISVDHDTRFFPYLAESVIQEFINKRNVSNTKDVKIFWQAGVENSKISSIGLLKRNRLLKSSVINWQIISGNKRIQYAERFKPSFNLFRLGVLKNIVKLILITLGYLNWILFRNIKNSKGSVLDFTEDYSQSKHNSFTDFFLKNPQTGFLKIEGSGINVSLWHIPELRTLFWRGGVLHDGSINQLPQYVNVPLSGKFDLVFVDGRSRVSCAKRVFHDSLLKDKAYLFVHDAYRTEMFEAFNLFSPTATFVHGSNMTLNGSTRCKEDFGFPLVKTGDSIGNIDFRIAQELFIFRNQHESS</sequence>
<accession>A0A1G2U3T5</accession>
<dbReference type="InterPro" id="IPR029063">
    <property type="entry name" value="SAM-dependent_MTases_sf"/>
</dbReference>
<evidence type="ECO:0000313" key="2">
    <source>
        <dbReference type="Proteomes" id="UP000179283"/>
    </source>
</evidence>
<organism evidence="1 2">
    <name type="scientific">Candidatus Zambryskibacteria bacterium RIFCSPLOWO2_01_FULL_43_17</name>
    <dbReference type="NCBI Taxonomy" id="1802760"/>
    <lineage>
        <taxon>Bacteria</taxon>
        <taxon>Candidatus Zambryskiibacteriota</taxon>
    </lineage>
</organism>
<protein>
    <submittedName>
        <fullName evidence="1">Uncharacterized protein</fullName>
    </submittedName>
</protein>